<evidence type="ECO:0000313" key="2">
    <source>
        <dbReference type="Proteomes" id="UP001445335"/>
    </source>
</evidence>
<protein>
    <submittedName>
        <fullName evidence="1">Uncharacterized protein</fullName>
    </submittedName>
</protein>
<comment type="caution">
    <text evidence="1">The sequence shown here is derived from an EMBL/GenBank/DDBJ whole genome shotgun (WGS) entry which is preliminary data.</text>
</comment>
<dbReference type="Proteomes" id="UP001445335">
    <property type="component" value="Unassembled WGS sequence"/>
</dbReference>
<reference evidence="1 2" key="1">
    <citation type="journal article" date="2024" name="Nat. Commun.">
        <title>Phylogenomics reveals the evolutionary origins of lichenization in chlorophyte algae.</title>
        <authorList>
            <person name="Puginier C."/>
            <person name="Libourel C."/>
            <person name="Otte J."/>
            <person name="Skaloud P."/>
            <person name="Haon M."/>
            <person name="Grisel S."/>
            <person name="Petersen M."/>
            <person name="Berrin J.G."/>
            <person name="Delaux P.M."/>
            <person name="Dal Grande F."/>
            <person name="Keller J."/>
        </authorList>
    </citation>
    <scope>NUCLEOTIDE SEQUENCE [LARGE SCALE GENOMIC DNA]</scope>
    <source>
        <strain evidence="1 2">SAG 245.80</strain>
    </source>
</reference>
<dbReference type="AlphaFoldDB" id="A0AAW1R499"/>
<organism evidence="1 2">
    <name type="scientific">Elliptochloris bilobata</name>
    <dbReference type="NCBI Taxonomy" id="381761"/>
    <lineage>
        <taxon>Eukaryota</taxon>
        <taxon>Viridiplantae</taxon>
        <taxon>Chlorophyta</taxon>
        <taxon>core chlorophytes</taxon>
        <taxon>Trebouxiophyceae</taxon>
        <taxon>Trebouxiophyceae incertae sedis</taxon>
        <taxon>Elliptochloris clade</taxon>
        <taxon>Elliptochloris</taxon>
    </lineage>
</organism>
<keyword evidence="2" id="KW-1185">Reference proteome</keyword>
<gene>
    <name evidence="1" type="ORF">WJX81_004144</name>
</gene>
<accession>A0AAW1R499</accession>
<name>A0AAW1R499_9CHLO</name>
<dbReference type="EMBL" id="JALJOU010000051">
    <property type="protein sequence ID" value="KAK9828399.1"/>
    <property type="molecule type" value="Genomic_DNA"/>
</dbReference>
<evidence type="ECO:0000313" key="1">
    <source>
        <dbReference type="EMBL" id="KAK9828399.1"/>
    </source>
</evidence>
<sequence>MAERRDLPRGVFYDDRGRRWTLGGAAVGQLRRGRACAAATSSIAALTCKPEDLGCVEPGARRLQRTFAAHIWRFKDACSGAAVTEFVADHDTRSVHIPQDKRGELSASMS</sequence>
<proteinExistence type="predicted"/>